<keyword evidence="8" id="KW-1185">Reference proteome</keyword>
<dbReference type="PANTHER" id="PTHR47245:SF1">
    <property type="entry name" value="FOLDASE PROTEIN PRSA"/>
    <property type="match status" value="1"/>
</dbReference>
<proteinExistence type="predicted"/>
<feature type="region of interest" description="Disordered" evidence="6">
    <location>
        <begin position="141"/>
        <end position="166"/>
    </location>
</feature>
<evidence type="ECO:0000313" key="7">
    <source>
        <dbReference type="EMBL" id="SFE36834.1"/>
    </source>
</evidence>
<feature type="region of interest" description="Disordered" evidence="6">
    <location>
        <begin position="21"/>
        <end position="59"/>
    </location>
</feature>
<name>A0A1I1ZYA8_9BACI</name>
<evidence type="ECO:0000256" key="3">
    <source>
        <dbReference type="ARBA" id="ARBA00022729"/>
    </source>
</evidence>
<dbReference type="Gene3D" id="1.10.4030.10">
    <property type="entry name" value="Porin chaperone SurA, peptide-binding domain"/>
    <property type="match status" value="1"/>
</dbReference>
<protein>
    <recommendedName>
        <fullName evidence="2">peptidylprolyl isomerase</fullName>
        <ecNumber evidence="2">5.2.1.8</ecNumber>
    </recommendedName>
</protein>
<comment type="catalytic activity">
    <reaction evidence="1">
        <text>[protein]-peptidylproline (omega=180) = [protein]-peptidylproline (omega=0)</text>
        <dbReference type="Rhea" id="RHEA:16237"/>
        <dbReference type="Rhea" id="RHEA-COMP:10747"/>
        <dbReference type="Rhea" id="RHEA-COMP:10748"/>
        <dbReference type="ChEBI" id="CHEBI:83833"/>
        <dbReference type="ChEBI" id="CHEBI:83834"/>
        <dbReference type="EC" id="5.2.1.8"/>
    </reaction>
</comment>
<keyword evidence="3" id="KW-0732">Signal</keyword>
<dbReference type="GO" id="GO:0003755">
    <property type="term" value="F:peptidyl-prolyl cis-trans isomerase activity"/>
    <property type="evidence" value="ECO:0007669"/>
    <property type="project" value="UniProtKB-KW"/>
</dbReference>
<evidence type="ECO:0000256" key="6">
    <source>
        <dbReference type="SAM" id="MobiDB-lite"/>
    </source>
</evidence>
<dbReference type="STRING" id="930128.SAMN05192532_101540"/>
<dbReference type="OrthoDB" id="4775280at2"/>
<evidence type="ECO:0000256" key="5">
    <source>
        <dbReference type="ARBA" id="ARBA00023235"/>
    </source>
</evidence>
<evidence type="ECO:0000256" key="4">
    <source>
        <dbReference type="ARBA" id="ARBA00023110"/>
    </source>
</evidence>
<evidence type="ECO:0000256" key="1">
    <source>
        <dbReference type="ARBA" id="ARBA00000971"/>
    </source>
</evidence>
<dbReference type="EC" id="5.2.1.8" evidence="2"/>
<reference evidence="7 8" key="1">
    <citation type="submission" date="2016-10" db="EMBL/GenBank/DDBJ databases">
        <authorList>
            <person name="de Groot N.N."/>
        </authorList>
    </citation>
    <scope>NUCLEOTIDE SEQUENCE [LARGE SCALE GENOMIC DNA]</scope>
    <source>
        <strain evidence="7 8">DSM 23995</strain>
    </source>
</reference>
<gene>
    <name evidence="7" type="ORF">SAMN05192532_101540</name>
</gene>
<keyword evidence="5" id="KW-0413">Isomerase</keyword>
<dbReference type="AlphaFoldDB" id="A0A1I1ZYA8"/>
<dbReference type="InterPro" id="IPR027304">
    <property type="entry name" value="Trigger_fact/SurA_dom_sf"/>
</dbReference>
<feature type="compositionally biased region" description="Acidic residues" evidence="6">
    <location>
        <begin position="149"/>
        <end position="166"/>
    </location>
</feature>
<evidence type="ECO:0000313" key="8">
    <source>
        <dbReference type="Proteomes" id="UP000199516"/>
    </source>
</evidence>
<keyword evidence="4" id="KW-0697">Rotamase</keyword>
<dbReference type="RefSeq" id="WP_091656983.1">
    <property type="nucleotide sequence ID" value="NZ_FONT01000001.1"/>
</dbReference>
<accession>A0A1I1ZYA8</accession>
<dbReference type="Pfam" id="PF13624">
    <property type="entry name" value="SurA_N_3"/>
    <property type="match status" value="1"/>
</dbReference>
<dbReference type="PANTHER" id="PTHR47245">
    <property type="entry name" value="PEPTIDYLPROLYL ISOMERASE"/>
    <property type="match status" value="1"/>
</dbReference>
<dbReference type="SUPFAM" id="SSF109998">
    <property type="entry name" value="Triger factor/SurA peptide-binding domain-like"/>
    <property type="match status" value="1"/>
</dbReference>
<organism evidence="7 8">
    <name type="scientific">Alteribacillus iranensis</name>
    <dbReference type="NCBI Taxonomy" id="930128"/>
    <lineage>
        <taxon>Bacteria</taxon>
        <taxon>Bacillati</taxon>
        <taxon>Bacillota</taxon>
        <taxon>Bacilli</taxon>
        <taxon>Bacillales</taxon>
        <taxon>Bacillaceae</taxon>
        <taxon>Alteribacillus</taxon>
    </lineage>
</organism>
<dbReference type="EMBL" id="FONT01000001">
    <property type="protein sequence ID" value="SFE36834.1"/>
    <property type="molecule type" value="Genomic_DNA"/>
</dbReference>
<feature type="compositionally biased region" description="Acidic residues" evidence="6">
    <location>
        <begin position="25"/>
        <end position="45"/>
    </location>
</feature>
<dbReference type="PROSITE" id="PS51257">
    <property type="entry name" value="PROKAR_LIPOPROTEIN"/>
    <property type="match status" value="1"/>
</dbReference>
<dbReference type="InterPro" id="IPR050245">
    <property type="entry name" value="PrsA_foldase"/>
</dbReference>
<dbReference type="Proteomes" id="UP000199516">
    <property type="component" value="Unassembled WGS sequence"/>
</dbReference>
<sequence>MKKNWIMGLATAISVSLITGCGGEETADKEENMSEEASENEEETMDQQPEMPDPDLEGIPDVVAEVNGSEITKDQFEPIYVSTLNNYAMQGMYDEEQDENGEMAKQIQQQIVDQMIGQELLIQEASQRELQASDEELNEKLASLKEQFESDEQYEEALESSNVSEEDLIEDIQTQIKVEKLVAEETGEIEIPEEDIKESYDQMTEMQGEGENIPEFPSYEEMKPQLENRLRAQKENEEIEKIIDDLRKKADVEVHM</sequence>
<evidence type="ECO:0000256" key="2">
    <source>
        <dbReference type="ARBA" id="ARBA00013194"/>
    </source>
</evidence>